<sequence length="167" mass="17753">MPQTGRGHPARLHLRATDFARAIRDFLYQSKTSQTLAHHQLRQTESSPSRSAKDRSRRRIVYGDSSRIHLELTPAFVSRESAPAVASPAPLPCITFLFVIDRAQTFHQSGRDVFISSAAAASGLGPSPSTADSSASGSAVVAPSSARDPSAASPGIPPSHRSLGRQV</sequence>
<protein>
    <submittedName>
        <fullName evidence="2">Uncharacterized protein</fullName>
    </submittedName>
</protein>
<feature type="compositionally biased region" description="Low complexity" evidence="1">
    <location>
        <begin position="123"/>
        <end position="154"/>
    </location>
</feature>
<keyword evidence="3" id="KW-1185">Reference proteome</keyword>
<feature type="compositionally biased region" description="Polar residues" evidence="1">
    <location>
        <begin position="34"/>
        <end position="50"/>
    </location>
</feature>
<organism evidence="2 3">
    <name type="scientific">Humicola insolens</name>
    <name type="common">Soft-rot fungus</name>
    <dbReference type="NCBI Taxonomy" id="85995"/>
    <lineage>
        <taxon>Eukaryota</taxon>
        <taxon>Fungi</taxon>
        <taxon>Dikarya</taxon>
        <taxon>Ascomycota</taxon>
        <taxon>Pezizomycotina</taxon>
        <taxon>Sordariomycetes</taxon>
        <taxon>Sordariomycetidae</taxon>
        <taxon>Sordariales</taxon>
        <taxon>Chaetomiaceae</taxon>
        <taxon>Mycothermus</taxon>
    </lineage>
</organism>
<dbReference type="EMBL" id="JAZGSY010000157">
    <property type="protein sequence ID" value="KAL1839436.1"/>
    <property type="molecule type" value="Genomic_DNA"/>
</dbReference>
<evidence type="ECO:0000313" key="3">
    <source>
        <dbReference type="Proteomes" id="UP001583172"/>
    </source>
</evidence>
<proteinExistence type="predicted"/>
<name>A0ABR3VCH0_HUMIN</name>
<feature type="region of interest" description="Disordered" evidence="1">
    <location>
        <begin position="34"/>
        <end position="60"/>
    </location>
</feature>
<reference evidence="2 3" key="1">
    <citation type="journal article" date="2024" name="Commun. Biol.">
        <title>Comparative genomic analysis of thermophilic fungi reveals convergent evolutionary adaptations and gene losses.</title>
        <authorList>
            <person name="Steindorff A.S."/>
            <person name="Aguilar-Pontes M.V."/>
            <person name="Robinson A.J."/>
            <person name="Andreopoulos B."/>
            <person name="LaButti K."/>
            <person name="Kuo A."/>
            <person name="Mondo S."/>
            <person name="Riley R."/>
            <person name="Otillar R."/>
            <person name="Haridas S."/>
            <person name="Lipzen A."/>
            <person name="Grimwood J."/>
            <person name="Schmutz J."/>
            <person name="Clum A."/>
            <person name="Reid I.D."/>
            <person name="Moisan M.C."/>
            <person name="Butler G."/>
            <person name="Nguyen T.T.M."/>
            <person name="Dewar K."/>
            <person name="Conant G."/>
            <person name="Drula E."/>
            <person name="Henrissat B."/>
            <person name="Hansel C."/>
            <person name="Singer S."/>
            <person name="Hutchinson M.I."/>
            <person name="de Vries R.P."/>
            <person name="Natvig D.O."/>
            <person name="Powell A.J."/>
            <person name="Tsang A."/>
            <person name="Grigoriev I.V."/>
        </authorList>
    </citation>
    <scope>NUCLEOTIDE SEQUENCE [LARGE SCALE GENOMIC DNA]</scope>
    <source>
        <strain evidence="2 3">CBS 620.91</strain>
    </source>
</reference>
<dbReference type="Proteomes" id="UP001583172">
    <property type="component" value="Unassembled WGS sequence"/>
</dbReference>
<feature type="region of interest" description="Disordered" evidence="1">
    <location>
        <begin position="123"/>
        <end position="167"/>
    </location>
</feature>
<evidence type="ECO:0000313" key="2">
    <source>
        <dbReference type="EMBL" id="KAL1839436.1"/>
    </source>
</evidence>
<gene>
    <name evidence="2" type="ORF">VTJ49DRAFT_1506</name>
</gene>
<evidence type="ECO:0000256" key="1">
    <source>
        <dbReference type="SAM" id="MobiDB-lite"/>
    </source>
</evidence>
<comment type="caution">
    <text evidence="2">The sequence shown here is derived from an EMBL/GenBank/DDBJ whole genome shotgun (WGS) entry which is preliminary data.</text>
</comment>
<accession>A0ABR3VCH0</accession>